<dbReference type="Proteomes" id="UP000053236">
    <property type="component" value="Unassembled WGS sequence"/>
</dbReference>
<accession>W2LY92</accession>
<protein>
    <submittedName>
        <fullName evidence="3">Uncharacterized protein</fullName>
    </submittedName>
</protein>
<dbReference type="EMBL" id="KI677669">
    <property type="protein sequence ID" value="ETM01595.1"/>
    <property type="molecule type" value="Genomic_DNA"/>
</dbReference>
<feature type="region of interest" description="Disordered" evidence="1">
    <location>
        <begin position="1"/>
        <end position="20"/>
    </location>
</feature>
<reference evidence="3" key="1">
    <citation type="submission" date="2013-11" db="EMBL/GenBank/DDBJ databases">
        <title>The Genome Sequence of Phytophthora parasitica CHvinca01.</title>
        <authorList>
            <consortium name="The Broad Institute Genomics Platform"/>
            <person name="Russ C."/>
            <person name="Tyler B."/>
            <person name="Panabieres F."/>
            <person name="Shan W."/>
            <person name="Tripathy S."/>
            <person name="Grunwald N."/>
            <person name="Machado M."/>
            <person name="Johnson C.S."/>
            <person name="Arredondo F."/>
            <person name="Hong C."/>
            <person name="Coffey M."/>
            <person name="Young S.K."/>
            <person name="Zeng Q."/>
            <person name="Gargeya S."/>
            <person name="Fitzgerald M."/>
            <person name="Abouelleil A."/>
            <person name="Alvarado L."/>
            <person name="Chapman S.B."/>
            <person name="Gainer-Dewar J."/>
            <person name="Goldberg J."/>
            <person name="Griggs A."/>
            <person name="Gujja S."/>
            <person name="Hansen M."/>
            <person name="Howarth C."/>
            <person name="Imamovic A."/>
            <person name="Ireland A."/>
            <person name="Larimer J."/>
            <person name="McCowan C."/>
            <person name="Murphy C."/>
            <person name="Pearson M."/>
            <person name="Poon T.W."/>
            <person name="Priest M."/>
            <person name="Roberts A."/>
            <person name="Saif S."/>
            <person name="Shea T."/>
            <person name="Sykes S."/>
            <person name="Wortman J."/>
            <person name="Nusbaum C."/>
            <person name="Birren B."/>
        </authorList>
    </citation>
    <scope>NUCLEOTIDE SEQUENCE [LARGE SCALE GENOMIC DNA]</scope>
    <source>
        <strain evidence="3">CHvinca01</strain>
    </source>
</reference>
<proteinExistence type="predicted"/>
<reference evidence="2" key="2">
    <citation type="submission" date="2013-11" db="EMBL/GenBank/DDBJ databases">
        <title>The Genome Sequence of Phytophthora parasitica CJ02B3.</title>
        <authorList>
            <consortium name="The Broad Institute Genomics Platform"/>
            <person name="Russ C."/>
            <person name="Tyler B."/>
            <person name="Panabieres F."/>
            <person name="Shan W."/>
            <person name="Tripathy S."/>
            <person name="Grunwald N."/>
            <person name="Machado M."/>
            <person name="Johnson C.S."/>
            <person name="Arredondo F."/>
            <person name="Hong C."/>
            <person name="Coffey M."/>
            <person name="Young S.K."/>
            <person name="Zeng Q."/>
            <person name="Gargeya S."/>
            <person name="Fitzgerald M."/>
            <person name="Abouelleil A."/>
            <person name="Alvarado L."/>
            <person name="Chapman S.B."/>
            <person name="Gainer-Dewar J."/>
            <person name="Goldberg J."/>
            <person name="Griggs A."/>
            <person name="Gujja S."/>
            <person name="Hansen M."/>
            <person name="Howarth C."/>
            <person name="Imamovic A."/>
            <person name="Ireland A."/>
            <person name="Larimer J."/>
            <person name="McCowan C."/>
            <person name="Murphy C."/>
            <person name="Pearson M."/>
            <person name="Poon T.W."/>
            <person name="Priest M."/>
            <person name="Roberts A."/>
            <person name="Saif S."/>
            <person name="Shea T."/>
            <person name="Sykes S."/>
            <person name="Wortman J."/>
            <person name="Nusbaum C."/>
            <person name="Birren B."/>
        </authorList>
    </citation>
    <scope>NUCLEOTIDE SEQUENCE [LARGE SCALE GENOMIC DNA]</scope>
    <source>
        <strain evidence="2">CJ02B3</strain>
    </source>
</reference>
<organism evidence="3">
    <name type="scientific">Phytophthora nicotianae</name>
    <name type="common">Potato buckeye rot agent</name>
    <name type="synonym">Phytophthora parasitica</name>
    <dbReference type="NCBI Taxonomy" id="4792"/>
    <lineage>
        <taxon>Eukaryota</taxon>
        <taxon>Sar</taxon>
        <taxon>Stramenopiles</taxon>
        <taxon>Oomycota</taxon>
        <taxon>Peronosporomycetes</taxon>
        <taxon>Peronosporales</taxon>
        <taxon>Peronosporaceae</taxon>
        <taxon>Phytophthora</taxon>
    </lineage>
</organism>
<name>W2LY92_PHYNI</name>
<sequence length="58" mass="6639">MRQGPSVCHRSVHGPVHAAASPGRRQWRAYTASTCSPGTTWRRVDAFGFSAWRRIREW</sequence>
<evidence type="ECO:0000256" key="1">
    <source>
        <dbReference type="SAM" id="MobiDB-lite"/>
    </source>
</evidence>
<evidence type="ECO:0000313" key="2">
    <source>
        <dbReference type="EMBL" id="ETK95119.1"/>
    </source>
</evidence>
<gene>
    <name evidence="2" type="ORF">L915_01924</name>
    <name evidence="3" type="ORF">L917_01837</name>
</gene>
<dbReference type="Proteomes" id="UP000054423">
    <property type="component" value="Unassembled WGS sequence"/>
</dbReference>
<dbReference type="EMBL" id="KI684420">
    <property type="protein sequence ID" value="ETK95119.1"/>
    <property type="molecule type" value="Genomic_DNA"/>
</dbReference>
<dbReference type="AlphaFoldDB" id="W2LY92"/>
<evidence type="ECO:0000313" key="3">
    <source>
        <dbReference type="EMBL" id="ETM01595.1"/>
    </source>
</evidence>